<evidence type="ECO:0000313" key="1">
    <source>
        <dbReference type="EMBL" id="JAC63349.1"/>
    </source>
</evidence>
<proteinExistence type="predicted"/>
<reference evidence="1" key="1">
    <citation type="submission" date="2014-05" db="EMBL/GenBank/DDBJ databases">
        <title>The transcriptome of the halophilic microalga Tetraselmis sp. GSL018 isolated from the Great Salt Lake, Utah.</title>
        <authorList>
            <person name="Jinkerson R.E."/>
            <person name="D'Adamo S."/>
            <person name="Posewitz M.C."/>
        </authorList>
    </citation>
    <scope>NUCLEOTIDE SEQUENCE</scope>
    <source>
        <strain evidence="1">GSL018</strain>
    </source>
</reference>
<name>A0A061QXZ8_9CHLO</name>
<sequence>NAIGKPIEVDHRDSAAMRRHSDVNFGAEVTSAPQVTFLVHLRALALARSTNRGRSG</sequence>
<dbReference type="EMBL" id="GBEZ01023543">
    <property type="protein sequence ID" value="JAC63349.1"/>
    <property type="molecule type" value="Transcribed_RNA"/>
</dbReference>
<organism evidence="1">
    <name type="scientific">Tetraselmis sp. GSL018</name>
    <dbReference type="NCBI Taxonomy" id="582737"/>
    <lineage>
        <taxon>Eukaryota</taxon>
        <taxon>Viridiplantae</taxon>
        <taxon>Chlorophyta</taxon>
        <taxon>core chlorophytes</taxon>
        <taxon>Chlorodendrophyceae</taxon>
        <taxon>Chlorodendrales</taxon>
        <taxon>Chlorodendraceae</taxon>
        <taxon>Tetraselmis</taxon>
    </lineage>
</organism>
<feature type="non-terminal residue" evidence="1">
    <location>
        <position position="1"/>
    </location>
</feature>
<dbReference type="AlphaFoldDB" id="A0A061QXZ8"/>
<gene>
    <name evidence="1" type="ORF">TSPGSL018_20880</name>
</gene>
<protein>
    <submittedName>
        <fullName evidence="1">Uncharacterized protein</fullName>
    </submittedName>
</protein>
<accession>A0A061QXZ8</accession>